<keyword evidence="2" id="KW-0012">Acyltransferase</keyword>
<evidence type="ECO:0000256" key="2">
    <source>
        <dbReference type="ARBA" id="ARBA00023315"/>
    </source>
</evidence>
<keyword evidence="1" id="KW-0808">Transferase</keyword>
<dbReference type="RefSeq" id="WP_253482182.1">
    <property type="nucleotide sequence ID" value="NZ_JALJXV010000009.1"/>
</dbReference>
<proteinExistence type="predicted"/>
<sequence length="376" mass="42227">MIRPAALDDLSGLLELESRTFVTDRLSRRSFRHLLTRAHGVTLVAMDGARLLGYVVVLFRRGVSLARLYSIAVDPDARGRGIGQALVQAAEEAAIEEGCAEMRLEIRRDNPASIALFEGHGYRYFGAYSAYYEDAMDAVRYHRFLLPATAPDLVRVPYYRQTLDFTCGPATLMMAMHAHDAAMELDRMLELRLWRESTTIFMTSGHGGCGPHGLALAARHRGFPVRVYTPQAGPMFLDSVRSEEKRDVMRLVQEDFIRELGDGGVPIVPRAATVAELEREIGLGGIPLVLISSYRLYREKVPHWVVVSGVDERYVYIMDPFVEDDLGRSETDSINLPIGREEFERMSRYGRSAERAVVIVYPLESKARDGATADRR</sequence>
<dbReference type="Pfam" id="PF00583">
    <property type="entry name" value="Acetyltransf_1"/>
    <property type="match status" value="1"/>
</dbReference>
<dbReference type="InterPro" id="IPR021770">
    <property type="entry name" value="DUF3335"/>
</dbReference>
<keyword evidence="4" id="KW-0689">Ribosomal protein</keyword>
<dbReference type="SUPFAM" id="SSF55729">
    <property type="entry name" value="Acyl-CoA N-acyltransferases (Nat)"/>
    <property type="match status" value="1"/>
</dbReference>
<comment type="caution">
    <text evidence="4">The sequence shown here is derived from an EMBL/GenBank/DDBJ whole genome shotgun (WGS) entry which is preliminary data.</text>
</comment>
<dbReference type="PROSITE" id="PS51186">
    <property type="entry name" value="GNAT"/>
    <property type="match status" value="1"/>
</dbReference>
<evidence type="ECO:0000259" key="3">
    <source>
        <dbReference type="PROSITE" id="PS51186"/>
    </source>
</evidence>
<keyword evidence="5" id="KW-1185">Reference proteome</keyword>
<evidence type="ECO:0000313" key="5">
    <source>
        <dbReference type="Proteomes" id="UP001205843"/>
    </source>
</evidence>
<protein>
    <submittedName>
        <fullName evidence="4">Ribosomal protein S18 acetylase RimI-like enzyme</fullName>
    </submittedName>
</protein>
<dbReference type="GO" id="GO:0016747">
    <property type="term" value="F:acyltransferase activity, transferring groups other than amino-acyl groups"/>
    <property type="evidence" value="ECO:0007669"/>
    <property type="project" value="InterPro"/>
</dbReference>
<dbReference type="InterPro" id="IPR000182">
    <property type="entry name" value="GNAT_dom"/>
</dbReference>
<accession>A0AAE3KD19</accession>
<evidence type="ECO:0000256" key="1">
    <source>
        <dbReference type="ARBA" id="ARBA00022679"/>
    </source>
</evidence>
<organism evidence="4 5">
    <name type="scientific">Natronocella acetinitrilica</name>
    <dbReference type="NCBI Taxonomy" id="414046"/>
    <lineage>
        <taxon>Bacteria</taxon>
        <taxon>Pseudomonadati</taxon>
        <taxon>Pseudomonadota</taxon>
        <taxon>Gammaproteobacteria</taxon>
        <taxon>Chromatiales</taxon>
        <taxon>Ectothiorhodospiraceae</taxon>
        <taxon>Natronocella</taxon>
    </lineage>
</organism>
<dbReference type="PANTHER" id="PTHR43877">
    <property type="entry name" value="AMINOALKYLPHOSPHONATE N-ACETYLTRANSFERASE-RELATED-RELATED"/>
    <property type="match status" value="1"/>
</dbReference>
<reference evidence="4" key="1">
    <citation type="submission" date="2022-03" db="EMBL/GenBank/DDBJ databases">
        <title>Genomic Encyclopedia of Type Strains, Phase III (KMG-III): the genomes of soil and plant-associated and newly described type strains.</title>
        <authorList>
            <person name="Whitman W."/>
        </authorList>
    </citation>
    <scope>NUCLEOTIDE SEQUENCE</scope>
    <source>
        <strain evidence="4">ANL 6-2</strain>
    </source>
</reference>
<dbReference type="InterPro" id="IPR050832">
    <property type="entry name" value="Bact_Acetyltransf"/>
</dbReference>
<dbReference type="Gene3D" id="3.90.70.10">
    <property type="entry name" value="Cysteine proteinases"/>
    <property type="match status" value="1"/>
</dbReference>
<name>A0AAE3KD19_9GAMM</name>
<dbReference type="AlphaFoldDB" id="A0AAE3KD19"/>
<dbReference type="GO" id="GO:0005840">
    <property type="term" value="C:ribosome"/>
    <property type="evidence" value="ECO:0007669"/>
    <property type="project" value="UniProtKB-KW"/>
</dbReference>
<dbReference type="CDD" id="cd04301">
    <property type="entry name" value="NAT_SF"/>
    <property type="match status" value="1"/>
</dbReference>
<keyword evidence="4" id="KW-0687">Ribonucleoprotein</keyword>
<evidence type="ECO:0000313" key="4">
    <source>
        <dbReference type="EMBL" id="MCP1676341.1"/>
    </source>
</evidence>
<gene>
    <name evidence="4" type="ORF">J2T57_003502</name>
</gene>
<feature type="domain" description="N-acetyltransferase" evidence="3">
    <location>
        <begin position="1"/>
        <end position="146"/>
    </location>
</feature>
<dbReference type="EMBL" id="JALJXV010000009">
    <property type="protein sequence ID" value="MCP1676341.1"/>
    <property type="molecule type" value="Genomic_DNA"/>
</dbReference>
<dbReference type="Gene3D" id="3.40.630.30">
    <property type="match status" value="1"/>
</dbReference>
<dbReference type="Proteomes" id="UP001205843">
    <property type="component" value="Unassembled WGS sequence"/>
</dbReference>
<dbReference type="InterPro" id="IPR016181">
    <property type="entry name" value="Acyl_CoA_acyltransferase"/>
</dbReference>
<dbReference type="Pfam" id="PF11814">
    <property type="entry name" value="DUF3335"/>
    <property type="match status" value="1"/>
</dbReference>